<dbReference type="Proteomes" id="UP000230119">
    <property type="component" value="Unassembled WGS sequence"/>
</dbReference>
<evidence type="ECO:0000313" key="2">
    <source>
        <dbReference type="EMBL" id="PIV08379.1"/>
    </source>
</evidence>
<sequence length="68" mass="7967">DDFQKAMNTQMKYVFPFMIGWFAYSMPIGLALYWNIFSVFSIIQCELHKREQKGGTGRDLSVQKVQKV</sequence>
<accession>A0A2M7BSA5</accession>
<gene>
    <name evidence="2" type="ORF">COS52_02990</name>
</gene>
<evidence type="ECO:0008006" key="4">
    <source>
        <dbReference type="Google" id="ProtNLM"/>
    </source>
</evidence>
<dbReference type="AlphaFoldDB" id="A0A2M7BSA5"/>
<organism evidence="2 3">
    <name type="scientific">Candidatus Roizmanbacteria bacterium CG03_land_8_20_14_0_80_39_12</name>
    <dbReference type="NCBI Taxonomy" id="1974847"/>
    <lineage>
        <taxon>Bacteria</taxon>
        <taxon>Candidatus Roizmaniibacteriota</taxon>
    </lineage>
</organism>
<reference evidence="3" key="1">
    <citation type="submission" date="2017-09" db="EMBL/GenBank/DDBJ databases">
        <title>Depth-based differentiation of microbial function through sediment-hosted aquifers and enrichment of novel symbionts in the deep terrestrial subsurface.</title>
        <authorList>
            <person name="Probst A.J."/>
            <person name="Ladd B."/>
            <person name="Jarett J.K."/>
            <person name="Geller-Mcgrath D.E."/>
            <person name="Sieber C.M.K."/>
            <person name="Emerson J.B."/>
            <person name="Anantharaman K."/>
            <person name="Thomas B.C."/>
            <person name="Malmstrom R."/>
            <person name="Stieglmeier M."/>
            <person name="Klingl A."/>
            <person name="Woyke T."/>
            <person name="Ryan C.M."/>
            <person name="Banfield J.F."/>
        </authorList>
    </citation>
    <scope>NUCLEOTIDE SEQUENCE [LARGE SCALE GENOMIC DNA]</scope>
</reference>
<keyword evidence="1" id="KW-0472">Membrane</keyword>
<proteinExistence type="predicted"/>
<evidence type="ECO:0000313" key="3">
    <source>
        <dbReference type="Proteomes" id="UP000230119"/>
    </source>
</evidence>
<feature type="transmembrane region" description="Helical" evidence="1">
    <location>
        <begin position="21"/>
        <end position="43"/>
    </location>
</feature>
<keyword evidence="1" id="KW-1133">Transmembrane helix</keyword>
<evidence type="ECO:0000256" key="1">
    <source>
        <dbReference type="SAM" id="Phobius"/>
    </source>
</evidence>
<name>A0A2M7BSA5_9BACT</name>
<protein>
    <recommendedName>
        <fullName evidence="4">Membrane protein insertase YidC</fullName>
    </recommendedName>
</protein>
<dbReference type="EMBL" id="PEVA01000130">
    <property type="protein sequence ID" value="PIV08379.1"/>
    <property type="molecule type" value="Genomic_DNA"/>
</dbReference>
<keyword evidence="1" id="KW-0812">Transmembrane</keyword>
<feature type="non-terminal residue" evidence="2">
    <location>
        <position position="1"/>
    </location>
</feature>
<comment type="caution">
    <text evidence="2">The sequence shown here is derived from an EMBL/GenBank/DDBJ whole genome shotgun (WGS) entry which is preliminary data.</text>
</comment>